<feature type="domain" description="Isochorismatase-like" evidence="2">
    <location>
        <begin position="7"/>
        <end position="178"/>
    </location>
</feature>
<evidence type="ECO:0000256" key="1">
    <source>
        <dbReference type="ARBA" id="ARBA00022801"/>
    </source>
</evidence>
<reference evidence="3 4" key="1">
    <citation type="submission" date="2020-07" db="EMBL/GenBank/DDBJ databases">
        <title>Sequencing the genomes of 1000 actinobacteria strains.</title>
        <authorList>
            <person name="Klenk H.-P."/>
        </authorList>
    </citation>
    <scope>NUCLEOTIDE SEQUENCE [LARGE SCALE GENOMIC DNA]</scope>
    <source>
        <strain evidence="3 4">DSM 15475</strain>
    </source>
</reference>
<evidence type="ECO:0000259" key="2">
    <source>
        <dbReference type="Pfam" id="PF00857"/>
    </source>
</evidence>
<dbReference type="AlphaFoldDB" id="A0A7Z0K8M1"/>
<comment type="caution">
    <text evidence="3">The sequence shown here is derived from an EMBL/GenBank/DDBJ whole genome shotgun (WGS) entry which is preliminary data.</text>
</comment>
<dbReference type="EMBL" id="JACCFY010000001">
    <property type="protein sequence ID" value="NYJ76818.1"/>
    <property type="molecule type" value="Genomic_DNA"/>
</dbReference>
<evidence type="ECO:0000313" key="4">
    <source>
        <dbReference type="Proteomes" id="UP000535437"/>
    </source>
</evidence>
<accession>A0A7Z0K8M1</accession>
<dbReference type="Gene3D" id="3.40.50.850">
    <property type="entry name" value="Isochorismatase-like"/>
    <property type="match status" value="1"/>
</dbReference>
<organism evidence="3 4">
    <name type="scientific">Nesterenkonia xinjiangensis</name>
    <dbReference type="NCBI Taxonomy" id="225327"/>
    <lineage>
        <taxon>Bacteria</taxon>
        <taxon>Bacillati</taxon>
        <taxon>Actinomycetota</taxon>
        <taxon>Actinomycetes</taxon>
        <taxon>Micrococcales</taxon>
        <taxon>Micrococcaceae</taxon>
        <taxon>Nesterenkonia</taxon>
    </lineage>
</organism>
<dbReference type="GO" id="GO:0016787">
    <property type="term" value="F:hydrolase activity"/>
    <property type="evidence" value="ECO:0007669"/>
    <property type="project" value="UniProtKB-KW"/>
</dbReference>
<proteinExistence type="predicted"/>
<dbReference type="Pfam" id="PF00857">
    <property type="entry name" value="Isochorismatase"/>
    <property type="match status" value="1"/>
</dbReference>
<dbReference type="InterPro" id="IPR036380">
    <property type="entry name" value="Isochorismatase-like_sf"/>
</dbReference>
<dbReference type="PANTHER" id="PTHR43540:SF6">
    <property type="entry name" value="ISOCHORISMATASE-LIKE DOMAIN-CONTAINING PROTEIN"/>
    <property type="match status" value="1"/>
</dbReference>
<dbReference type="PANTHER" id="PTHR43540">
    <property type="entry name" value="PEROXYUREIDOACRYLATE/UREIDOACRYLATE AMIDOHYDROLASE-RELATED"/>
    <property type="match status" value="1"/>
</dbReference>
<keyword evidence="1" id="KW-0378">Hydrolase</keyword>
<dbReference type="InterPro" id="IPR050272">
    <property type="entry name" value="Isochorismatase-like_hydrls"/>
</dbReference>
<sequence length="209" mass="22066">MTAPRRALIVIDAQQEYFEGLLPIQHPNRDESVARVRSAIDAAAESGAPVVVVQHELQEGTPVFAAGSTTWQNHPDIAAVQDHASTRISKQYSSVFAGTGLEDWLREQEIDTITLVGYMTNNCVLASAAAAEPLGIAVEVLSDATGAIDLANDAGSASAQQVHETLMALLQSNWAAVADTETWISALKAGDPLETSDLVTSATQGRESA</sequence>
<evidence type="ECO:0000313" key="3">
    <source>
        <dbReference type="EMBL" id="NYJ76818.1"/>
    </source>
</evidence>
<protein>
    <submittedName>
        <fullName evidence="3">Nicotinamidase-related amidase</fullName>
    </submittedName>
</protein>
<dbReference type="InterPro" id="IPR000868">
    <property type="entry name" value="Isochorismatase-like_dom"/>
</dbReference>
<keyword evidence="4" id="KW-1185">Reference proteome</keyword>
<dbReference type="SUPFAM" id="SSF52499">
    <property type="entry name" value="Isochorismatase-like hydrolases"/>
    <property type="match status" value="1"/>
</dbReference>
<name>A0A7Z0K8M1_9MICC</name>
<dbReference type="Proteomes" id="UP000535437">
    <property type="component" value="Unassembled WGS sequence"/>
</dbReference>
<dbReference type="RefSeq" id="WP_179540381.1">
    <property type="nucleotide sequence ID" value="NZ_BAAALL010000010.1"/>
</dbReference>
<gene>
    <name evidence="3" type="ORF">HNR09_000229</name>
</gene>